<proteinExistence type="predicted"/>
<name>A0A2S4KYR7_9HYPO</name>
<evidence type="ECO:0000313" key="3">
    <source>
        <dbReference type="Proteomes" id="UP000237481"/>
    </source>
</evidence>
<evidence type="ECO:0000313" key="2">
    <source>
        <dbReference type="EMBL" id="POR35321.1"/>
    </source>
</evidence>
<evidence type="ECO:0000256" key="1">
    <source>
        <dbReference type="SAM" id="MobiDB-lite"/>
    </source>
</evidence>
<feature type="region of interest" description="Disordered" evidence="1">
    <location>
        <begin position="1"/>
        <end position="20"/>
    </location>
</feature>
<organism evidence="2 3">
    <name type="scientific">Tolypocladium paradoxum</name>
    <dbReference type="NCBI Taxonomy" id="94208"/>
    <lineage>
        <taxon>Eukaryota</taxon>
        <taxon>Fungi</taxon>
        <taxon>Dikarya</taxon>
        <taxon>Ascomycota</taxon>
        <taxon>Pezizomycotina</taxon>
        <taxon>Sordariomycetes</taxon>
        <taxon>Hypocreomycetidae</taxon>
        <taxon>Hypocreales</taxon>
        <taxon>Ophiocordycipitaceae</taxon>
        <taxon>Tolypocladium</taxon>
    </lineage>
</organism>
<sequence>MPHRLSSSSSSNSSSNSSSMPRIFKITRPLFKHRYDARPNDGAASLYVRTRPLTNKLPDLALHSGPDETFPIVAVCHMPHFSLNYKIGLGDPSAAHDAVRWEDMIKANLPGTWHTWAMDLMNPGGDITRRQFVWKHTRKVAVEGMKTSGLSPRNWKLLEDVDGEGKGEGDVLAVFTADLSRGRAGALQVNVDFGRGWENMVLITCLALYERSRR</sequence>
<dbReference type="AlphaFoldDB" id="A0A2S4KYR7"/>
<dbReference type="STRING" id="94208.A0A2S4KYR7"/>
<keyword evidence="3" id="KW-1185">Reference proteome</keyword>
<dbReference type="EMBL" id="PKSG01000452">
    <property type="protein sequence ID" value="POR35321.1"/>
    <property type="molecule type" value="Genomic_DNA"/>
</dbReference>
<accession>A0A2S4KYR7</accession>
<reference evidence="2 3" key="1">
    <citation type="submission" date="2018-01" db="EMBL/GenBank/DDBJ databases">
        <title>Harnessing the power of phylogenomics to disentangle the directionality and signatures of interkingdom host jumping in the parasitic fungal genus Tolypocladium.</title>
        <authorList>
            <person name="Quandt C.A."/>
            <person name="Patterson W."/>
            <person name="Spatafora J.W."/>
        </authorList>
    </citation>
    <scope>NUCLEOTIDE SEQUENCE [LARGE SCALE GENOMIC DNA]</scope>
    <source>
        <strain evidence="2 3">NRBC 100945</strain>
    </source>
</reference>
<dbReference type="OrthoDB" id="3431997at2759"/>
<dbReference type="Proteomes" id="UP000237481">
    <property type="component" value="Unassembled WGS sequence"/>
</dbReference>
<protein>
    <submittedName>
        <fullName evidence="2">Uncharacterized protein</fullName>
    </submittedName>
</protein>
<comment type="caution">
    <text evidence="2">The sequence shown here is derived from an EMBL/GenBank/DDBJ whole genome shotgun (WGS) entry which is preliminary data.</text>
</comment>
<gene>
    <name evidence="2" type="ORF">TPAR_04522</name>
</gene>
<feature type="compositionally biased region" description="Low complexity" evidence="1">
    <location>
        <begin position="1"/>
        <end position="19"/>
    </location>
</feature>